<protein>
    <submittedName>
        <fullName evidence="4">N5,N10-methylene tetrahydromethanopterin reductase</fullName>
    </submittedName>
</protein>
<dbReference type="InterPro" id="IPR036661">
    <property type="entry name" value="Luciferase-like_sf"/>
</dbReference>
<evidence type="ECO:0000313" key="4">
    <source>
        <dbReference type="EMBL" id="GEP71083.1"/>
    </source>
</evidence>
<evidence type="ECO:0000256" key="2">
    <source>
        <dbReference type="SAM" id="MobiDB-lite"/>
    </source>
</evidence>
<evidence type="ECO:0000313" key="5">
    <source>
        <dbReference type="Proteomes" id="UP000321798"/>
    </source>
</evidence>
<dbReference type="InterPro" id="IPR011251">
    <property type="entry name" value="Luciferase-like_dom"/>
</dbReference>
<reference evidence="4 5" key="1">
    <citation type="submission" date="2019-07" db="EMBL/GenBank/DDBJ databases">
        <title>Whole genome shotgun sequence of Cellulomonas soli NBRC 109434.</title>
        <authorList>
            <person name="Hosoyama A."/>
            <person name="Uohara A."/>
            <person name="Ohji S."/>
            <person name="Ichikawa N."/>
        </authorList>
    </citation>
    <scope>NUCLEOTIDE SEQUENCE [LARGE SCALE GENOMIC DNA]</scope>
    <source>
        <strain evidence="4 5">NBRC 109434</strain>
    </source>
</reference>
<feature type="region of interest" description="Disordered" evidence="2">
    <location>
        <begin position="1"/>
        <end position="21"/>
    </location>
</feature>
<feature type="compositionally biased region" description="Polar residues" evidence="2">
    <location>
        <begin position="1"/>
        <end position="18"/>
    </location>
</feature>
<accession>A0A512PIS7</accession>
<feature type="domain" description="Luciferase-like" evidence="3">
    <location>
        <begin position="28"/>
        <end position="308"/>
    </location>
</feature>
<gene>
    <name evidence="4" type="primary">hmd</name>
    <name evidence="4" type="ORF">CSO01_37980</name>
</gene>
<comment type="caution">
    <text evidence="4">The sequence shown here is derived from an EMBL/GenBank/DDBJ whole genome shotgun (WGS) entry which is preliminary data.</text>
</comment>
<evidence type="ECO:0000256" key="1">
    <source>
        <dbReference type="ARBA" id="ARBA00023002"/>
    </source>
</evidence>
<dbReference type="PANTHER" id="PTHR43244:SF1">
    <property type="entry name" value="5,10-METHYLENETETRAHYDROMETHANOPTERIN REDUCTASE"/>
    <property type="match status" value="1"/>
</dbReference>
<dbReference type="AlphaFoldDB" id="A0A512PIS7"/>
<dbReference type="RefSeq" id="WP_218866578.1">
    <property type="nucleotide sequence ID" value="NZ_BAABBJ010000004.1"/>
</dbReference>
<dbReference type="EMBL" id="BKAL01000022">
    <property type="protein sequence ID" value="GEP71083.1"/>
    <property type="molecule type" value="Genomic_DNA"/>
</dbReference>
<dbReference type="SUPFAM" id="SSF51679">
    <property type="entry name" value="Bacterial luciferase-like"/>
    <property type="match status" value="1"/>
</dbReference>
<dbReference type="PANTHER" id="PTHR43244">
    <property type="match status" value="1"/>
</dbReference>
<dbReference type="Gene3D" id="3.20.20.30">
    <property type="entry name" value="Luciferase-like domain"/>
    <property type="match status" value="1"/>
</dbReference>
<organism evidence="4 5">
    <name type="scientific">Cellulomonas soli</name>
    <dbReference type="NCBI Taxonomy" id="931535"/>
    <lineage>
        <taxon>Bacteria</taxon>
        <taxon>Bacillati</taxon>
        <taxon>Actinomycetota</taxon>
        <taxon>Actinomycetes</taxon>
        <taxon>Micrococcales</taxon>
        <taxon>Cellulomonadaceae</taxon>
        <taxon>Cellulomonas</taxon>
    </lineage>
</organism>
<proteinExistence type="predicted"/>
<keyword evidence="1" id="KW-0560">Oxidoreductase</keyword>
<dbReference type="InterPro" id="IPR050564">
    <property type="entry name" value="F420-G6PD/mer"/>
</dbReference>
<dbReference type="Pfam" id="PF00296">
    <property type="entry name" value="Bac_luciferase"/>
    <property type="match status" value="1"/>
</dbReference>
<dbReference type="GO" id="GO:0016705">
    <property type="term" value="F:oxidoreductase activity, acting on paired donors, with incorporation or reduction of molecular oxygen"/>
    <property type="evidence" value="ECO:0007669"/>
    <property type="project" value="InterPro"/>
</dbReference>
<evidence type="ECO:0000259" key="3">
    <source>
        <dbReference type="Pfam" id="PF00296"/>
    </source>
</evidence>
<sequence>MTPATSKNTSATPSTRTGSIGVMLPRDLPAADVLRFAQRADELGFDELWVVEDLGFRGGFAQAAATLAVTPRIVVGIGILPTGARQVAYTAMELNTLAELFPGRVVAGIGHGMPGWMRQLGVWPASPLTLLDEQATALHGLLRGEAVTLDGRYVHLADVRLDNPAPQPPLVLAGVRGPKSLALAGRVTDGVVLAEPATPEYIAATLGHLGDGPGRHVVTYDVACVDDDADRARATVRPALEWIGEPDWAPHLTPLPFAAEFAALRAASADRAAFAEALPDVWVDRLAVVGTPAEARASIDARHAAGAATTVLIAAGPDPFAALDGLARVL</sequence>
<keyword evidence="5" id="KW-1185">Reference proteome</keyword>
<dbReference type="Proteomes" id="UP000321798">
    <property type="component" value="Unassembled WGS sequence"/>
</dbReference>
<name>A0A512PIS7_9CELL</name>